<reference evidence="7 8" key="1">
    <citation type="submission" date="2021-06" db="EMBL/GenBank/DDBJ databases">
        <title>Genome-based taxonomic framework of Microbacterium strains isolated from marine environment, the description of four new species and reclassification of four preexisting species.</title>
        <authorList>
            <person name="Lee S.D."/>
            <person name="Kim S.-M."/>
            <person name="Byeon Y.-S."/>
            <person name="Yang H.L."/>
            <person name="Kim I.S."/>
        </authorList>
    </citation>
    <scope>NUCLEOTIDE SEQUENCE [LARGE SCALE GENOMIC DNA]</scope>
    <source>
        <strain evidence="7 8">SSW1-36</strain>
    </source>
</reference>
<feature type="chain" id="PRO_5046603947" evidence="5">
    <location>
        <begin position="39"/>
        <end position="522"/>
    </location>
</feature>
<dbReference type="EMBL" id="CP078077">
    <property type="protein sequence ID" value="UPL14087.1"/>
    <property type="molecule type" value="Genomic_DNA"/>
</dbReference>
<dbReference type="Gene3D" id="3.40.190.10">
    <property type="entry name" value="Periplasmic binding protein-like II"/>
    <property type="match status" value="1"/>
</dbReference>
<gene>
    <name evidence="7" type="ORF">KV396_06190</name>
</gene>
<feature type="signal peptide" evidence="5">
    <location>
        <begin position="1"/>
        <end position="38"/>
    </location>
</feature>
<dbReference type="Gene3D" id="3.10.105.10">
    <property type="entry name" value="Dipeptide-binding Protein, Domain 3"/>
    <property type="match status" value="1"/>
</dbReference>
<evidence type="ECO:0000313" key="8">
    <source>
        <dbReference type="Proteomes" id="UP000831963"/>
    </source>
</evidence>
<dbReference type="InterPro" id="IPR000914">
    <property type="entry name" value="SBP_5_dom"/>
</dbReference>
<feature type="domain" description="Solute-binding protein family 5" evidence="6">
    <location>
        <begin position="96"/>
        <end position="433"/>
    </location>
</feature>
<dbReference type="InterPro" id="IPR039424">
    <property type="entry name" value="SBP_5"/>
</dbReference>
<dbReference type="CDD" id="cd08503">
    <property type="entry name" value="PBP2_NikA_DppA_OppA_like_17"/>
    <property type="match status" value="1"/>
</dbReference>
<dbReference type="RefSeq" id="WP_247957219.1">
    <property type="nucleotide sequence ID" value="NZ_CP078077.1"/>
</dbReference>
<evidence type="ECO:0000256" key="3">
    <source>
        <dbReference type="ARBA" id="ARBA00022448"/>
    </source>
</evidence>
<dbReference type="InterPro" id="IPR030678">
    <property type="entry name" value="Peptide/Ni-bd"/>
</dbReference>
<evidence type="ECO:0000256" key="5">
    <source>
        <dbReference type="SAM" id="SignalP"/>
    </source>
</evidence>
<dbReference type="PIRSF" id="PIRSF002741">
    <property type="entry name" value="MppA"/>
    <property type="match status" value="1"/>
</dbReference>
<dbReference type="Proteomes" id="UP000831963">
    <property type="component" value="Chromosome"/>
</dbReference>
<dbReference type="PANTHER" id="PTHR30290:SF10">
    <property type="entry name" value="PERIPLASMIC OLIGOPEPTIDE-BINDING PROTEIN-RELATED"/>
    <property type="match status" value="1"/>
</dbReference>
<dbReference type="SUPFAM" id="SSF53850">
    <property type="entry name" value="Periplasmic binding protein-like II"/>
    <property type="match status" value="1"/>
</dbReference>
<evidence type="ECO:0000259" key="6">
    <source>
        <dbReference type="Pfam" id="PF00496"/>
    </source>
</evidence>
<name>A0ABY4IMU2_9MICO</name>
<keyword evidence="4 5" id="KW-0732">Signal</keyword>
<organism evidence="7 8">
    <name type="scientific">Microbacterium galbinum</name>
    <dbReference type="NCBI Taxonomy" id="2851646"/>
    <lineage>
        <taxon>Bacteria</taxon>
        <taxon>Bacillati</taxon>
        <taxon>Actinomycetota</taxon>
        <taxon>Actinomycetes</taxon>
        <taxon>Micrococcales</taxon>
        <taxon>Microbacteriaceae</taxon>
        <taxon>Microbacterium</taxon>
    </lineage>
</organism>
<proteinExistence type="inferred from homology"/>
<evidence type="ECO:0000256" key="4">
    <source>
        <dbReference type="ARBA" id="ARBA00022729"/>
    </source>
</evidence>
<protein>
    <submittedName>
        <fullName evidence="7">ABC transporter substrate-binding protein</fullName>
    </submittedName>
</protein>
<comment type="subcellular location">
    <subcellularLocation>
        <location evidence="1">Cell envelope</location>
    </subcellularLocation>
</comment>
<evidence type="ECO:0000256" key="2">
    <source>
        <dbReference type="ARBA" id="ARBA00005695"/>
    </source>
</evidence>
<keyword evidence="3" id="KW-0813">Transport</keyword>
<dbReference type="Pfam" id="PF00496">
    <property type="entry name" value="SBP_bac_5"/>
    <property type="match status" value="1"/>
</dbReference>
<evidence type="ECO:0000256" key="1">
    <source>
        <dbReference type="ARBA" id="ARBA00004196"/>
    </source>
</evidence>
<comment type="similarity">
    <text evidence="2">Belongs to the bacterial solute-binding protein 5 family.</text>
</comment>
<keyword evidence="8" id="KW-1185">Reference proteome</keyword>
<dbReference type="PANTHER" id="PTHR30290">
    <property type="entry name" value="PERIPLASMIC BINDING COMPONENT OF ABC TRANSPORTER"/>
    <property type="match status" value="1"/>
</dbReference>
<sequence>MTVLSSPPTARVPGRRRPLAIVAALSATLLALAGCATATPSDDTTADAASAVYRIGISDPGAELDPLTVADGDAQLITGLVTEQLVSFTADGEALPRLATDWEASDDGLTWTFTLREGATFNDGDPVTADDVVATFDALIGDDSISPAKSAFTGILDSVAATDEGTVTFTLARPFSDFPRLLAGNNTGILPADYEPGTWLENPVGAGQFLLEDYEVGRSVTYVKNPDYWNADEIALDGIELKVYKDPQAIVLAFQAGEIDRITVSPEVLATVNVDDYDTLSAGYSHFYGIHLNVTEAPFDDVTIRQALAWAIDRDAIVDLVFGGTATPGNDFPVLPDYLPQPLDIEQRAQDLDKVADLLDGRTVSFTITTSFQLYGEVLQQQLNAIDGFDVQLEVLSDEQYYAEGDDSPWLNAPLTITSWGKRVPSQYYSLFYAEGAAWNAAHYANPDLGTLVTDFDATTDEAEREQLITEISQTEWTDVPTIIPALVRSEVLQNKRVMGDFIAPIDFWSGYNFAGISIASE</sequence>
<accession>A0ABY4IMU2</accession>
<evidence type="ECO:0000313" key="7">
    <source>
        <dbReference type="EMBL" id="UPL14087.1"/>
    </source>
</evidence>